<comment type="caution">
    <text evidence="3">The sequence shown here is derived from an EMBL/GenBank/DDBJ whole genome shotgun (WGS) entry which is preliminary data.</text>
</comment>
<dbReference type="Gene3D" id="1.25.40.10">
    <property type="entry name" value="Tetratricopeptide repeat domain"/>
    <property type="match status" value="2"/>
</dbReference>
<dbReference type="PANTHER" id="PTHR45588:SF1">
    <property type="entry name" value="WW DOMAIN-CONTAINING PROTEIN"/>
    <property type="match status" value="1"/>
</dbReference>
<feature type="repeat" description="TPR" evidence="1">
    <location>
        <begin position="54"/>
        <end position="87"/>
    </location>
</feature>
<dbReference type="InterPro" id="IPR019734">
    <property type="entry name" value="TPR_rpt"/>
</dbReference>
<gene>
    <name evidence="3" type="ORF">ENQ76_15045</name>
</gene>
<organism evidence="3">
    <name type="scientific">Schlesneria paludicola</name>
    <dbReference type="NCBI Taxonomy" id="360056"/>
    <lineage>
        <taxon>Bacteria</taxon>
        <taxon>Pseudomonadati</taxon>
        <taxon>Planctomycetota</taxon>
        <taxon>Planctomycetia</taxon>
        <taxon>Planctomycetales</taxon>
        <taxon>Planctomycetaceae</taxon>
        <taxon>Schlesneria</taxon>
    </lineage>
</organism>
<dbReference type="PROSITE" id="PS50005">
    <property type="entry name" value="TPR"/>
    <property type="match status" value="1"/>
</dbReference>
<dbReference type="InterPro" id="IPR011990">
    <property type="entry name" value="TPR-like_helical_dom_sf"/>
</dbReference>
<keyword evidence="1" id="KW-0802">TPR repeat</keyword>
<feature type="chain" id="PRO_5028272243" evidence="2">
    <location>
        <begin position="27"/>
        <end position="555"/>
    </location>
</feature>
<reference evidence="3" key="1">
    <citation type="journal article" date="2020" name="mSystems">
        <title>Genome- and Community-Level Interaction Insights into Carbon Utilization and Element Cycling Functions of Hydrothermarchaeota in Hydrothermal Sediment.</title>
        <authorList>
            <person name="Zhou Z."/>
            <person name="Liu Y."/>
            <person name="Xu W."/>
            <person name="Pan J."/>
            <person name="Luo Z.H."/>
            <person name="Li M."/>
        </authorList>
    </citation>
    <scope>NUCLEOTIDE SEQUENCE [LARGE SCALE GENOMIC DNA]</scope>
    <source>
        <strain evidence="3">SpSt-339</strain>
    </source>
</reference>
<name>A0A7C2PC55_9PLAN</name>
<dbReference type="PANTHER" id="PTHR45588">
    <property type="entry name" value="TPR DOMAIN-CONTAINING PROTEIN"/>
    <property type="match status" value="1"/>
</dbReference>
<dbReference type="AlphaFoldDB" id="A0A7C2PC55"/>
<protein>
    <submittedName>
        <fullName evidence="3">Uncharacterized protein</fullName>
    </submittedName>
</protein>
<dbReference type="SUPFAM" id="SSF48452">
    <property type="entry name" value="TPR-like"/>
    <property type="match status" value="2"/>
</dbReference>
<accession>A0A7C2PC55</accession>
<feature type="signal peptide" evidence="2">
    <location>
        <begin position="1"/>
        <end position="26"/>
    </location>
</feature>
<evidence type="ECO:0000256" key="1">
    <source>
        <dbReference type="PROSITE-ProRule" id="PRU00339"/>
    </source>
</evidence>
<proteinExistence type="predicted"/>
<evidence type="ECO:0000256" key="2">
    <source>
        <dbReference type="SAM" id="SignalP"/>
    </source>
</evidence>
<evidence type="ECO:0000313" key="3">
    <source>
        <dbReference type="EMBL" id="HEN16776.1"/>
    </source>
</evidence>
<dbReference type="EMBL" id="DSOK01000413">
    <property type="protein sequence ID" value="HEN16776.1"/>
    <property type="molecule type" value="Genomic_DNA"/>
</dbReference>
<keyword evidence="2" id="KW-0732">Signal</keyword>
<sequence length="555" mass="61490">MPSLHRLAGRVAVGVVLCVTVPVLCADSPATTTAARFDGLGQHTRPISTRSAEAQQFFDQGLAFLFGFNHDEAIRSFRQAAALDPECPMPHWAIALANGPNINYPLVDEAHGKAAWEALTKARELAPQGTPQEQELIAALSTRYAMPQPEDRKPLDEAYAEAMRSLWVKYPADADIGALYAEALMDLRPWDQWTKAGEPQAGTVDVLATLEAVLARSPHHPLALHLYIHAVEASPHPEFAASAADRLRDLQPGLGHMVHMPSHIDVRLGRWQQAIIANEKAVKADAAYRLKQPDQGFYRGYMAHNHHMLAFAAMMQGQENLATNAIRSMMAEIPEDWLKANAAMVDGQFAMPYELHLRFGRWDAMLAEPKPAENLPIARAVRLYARGVAYAAKKQIPEAKAEQAKFLAAKALLPEGAMFVLNPASDVLAIAERMLAGEILYREGRTEDALAALRDAVEREDALRYIEPPDWIQPVRHALGATLLDAGRAAEAEVVYRADLVKHPENGWSLYGLSRSLRKLKRHDEAAEVEARFQKAWRYADVKLNSSCFCLPREE</sequence>